<feature type="transmembrane region" description="Helical" evidence="7">
    <location>
        <begin position="232"/>
        <end position="258"/>
    </location>
</feature>
<keyword evidence="6 7" id="KW-0472">Membrane</keyword>
<evidence type="ECO:0000256" key="5">
    <source>
        <dbReference type="ARBA" id="ARBA00022989"/>
    </source>
</evidence>
<evidence type="ECO:0000256" key="3">
    <source>
        <dbReference type="ARBA" id="ARBA00022448"/>
    </source>
</evidence>
<dbReference type="GO" id="GO:0016020">
    <property type="term" value="C:membrane"/>
    <property type="evidence" value="ECO:0007669"/>
    <property type="project" value="UniProtKB-SubCell"/>
</dbReference>
<dbReference type="Proteomes" id="UP000652761">
    <property type="component" value="Unassembled WGS sequence"/>
</dbReference>
<dbReference type="Pfam" id="PF16913">
    <property type="entry name" value="PUNUT"/>
    <property type="match status" value="1"/>
</dbReference>
<evidence type="ECO:0000256" key="6">
    <source>
        <dbReference type="ARBA" id="ARBA00023136"/>
    </source>
</evidence>
<reference evidence="8" key="1">
    <citation type="submission" date="2017-07" db="EMBL/GenBank/DDBJ databases">
        <title>Taro Niue Genome Assembly and Annotation.</title>
        <authorList>
            <person name="Atibalentja N."/>
            <person name="Keating K."/>
            <person name="Fields C.J."/>
        </authorList>
    </citation>
    <scope>NUCLEOTIDE SEQUENCE</scope>
    <source>
        <strain evidence="8">Niue_2</strain>
        <tissue evidence="8">Leaf</tissue>
    </source>
</reference>
<protein>
    <recommendedName>
        <fullName evidence="7">Probable purine permease</fullName>
    </recommendedName>
</protein>
<feature type="transmembrane region" description="Helical" evidence="7">
    <location>
        <begin position="103"/>
        <end position="125"/>
    </location>
</feature>
<dbReference type="InterPro" id="IPR030182">
    <property type="entry name" value="PUP_plant"/>
</dbReference>
<sequence>MSTTPSTAEEKDTNGLPLASSPLEGQGCRSQRWVLLCFNCTLVLLGGAGPLLLRVYFLHGGKRMWLSSLVQVGGWPLAIIPLTFCYMRSWLTRRARSGQGDGWFPIAMTFPLAAACAGIGVFTGLDCYMFAFSASYLPVSTAAILSSTQMAFVALFALLIVRQRFTPYSVNAVVLLSLGTVALGSQPGGDRAAGDSKSQYVLGFVMTLAAAALYGFTLPLTELMYIKTRQKISYCLVMEVQVMISLSACAFCIIGMLVNKDFGAIPIEAGEYDLGEAMYYLVLTTGAVSWQVFNLGLLGIISCSSSLLAGIVVALLLPVTEVMAVLLFHEKFDGGKGIALALSLWGFISYWYGDLQHHNRKMQTCEVELPAP</sequence>
<feature type="transmembrane region" description="Helical" evidence="7">
    <location>
        <begin position="334"/>
        <end position="353"/>
    </location>
</feature>
<dbReference type="GO" id="GO:0015211">
    <property type="term" value="F:purine nucleoside transmembrane transporter activity"/>
    <property type="evidence" value="ECO:0007669"/>
    <property type="project" value="UniProtKB-UniRule"/>
</dbReference>
<feature type="transmembrane region" description="Helical" evidence="7">
    <location>
        <begin position="137"/>
        <end position="161"/>
    </location>
</feature>
<dbReference type="GO" id="GO:0005345">
    <property type="term" value="F:purine nucleobase transmembrane transporter activity"/>
    <property type="evidence" value="ECO:0007669"/>
    <property type="project" value="UniProtKB-UniRule"/>
</dbReference>
<evidence type="ECO:0000256" key="7">
    <source>
        <dbReference type="RuleBase" id="RU368015"/>
    </source>
</evidence>
<feature type="transmembrane region" description="Helical" evidence="7">
    <location>
        <begin position="200"/>
        <end position="220"/>
    </location>
</feature>
<keyword evidence="3 7" id="KW-0813">Transport</keyword>
<dbReference type="PANTHER" id="PTHR31376">
    <property type="entry name" value="OS09G0467300 PROTEIN-RELATED"/>
    <property type="match status" value="1"/>
</dbReference>
<name>A0A843XNR1_COLES</name>
<organism evidence="8 9">
    <name type="scientific">Colocasia esculenta</name>
    <name type="common">Wild taro</name>
    <name type="synonym">Arum esculentum</name>
    <dbReference type="NCBI Taxonomy" id="4460"/>
    <lineage>
        <taxon>Eukaryota</taxon>
        <taxon>Viridiplantae</taxon>
        <taxon>Streptophyta</taxon>
        <taxon>Embryophyta</taxon>
        <taxon>Tracheophyta</taxon>
        <taxon>Spermatophyta</taxon>
        <taxon>Magnoliopsida</taxon>
        <taxon>Liliopsida</taxon>
        <taxon>Araceae</taxon>
        <taxon>Aroideae</taxon>
        <taxon>Colocasieae</taxon>
        <taxon>Colocasia</taxon>
    </lineage>
</organism>
<evidence type="ECO:0000256" key="4">
    <source>
        <dbReference type="ARBA" id="ARBA00022692"/>
    </source>
</evidence>
<dbReference type="AlphaFoldDB" id="A0A843XNR1"/>
<dbReference type="SUPFAM" id="SSF103481">
    <property type="entry name" value="Multidrug resistance efflux transporter EmrE"/>
    <property type="match status" value="1"/>
</dbReference>
<feature type="transmembrane region" description="Helical" evidence="7">
    <location>
        <begin position="73"/>
        <end position="91"/>
    </location>
</feature>
<feature type="transmembrane region" description="Helical" evidence="7">
    <location>
        <begin position="307"/>
        <end position="328"/>
    </location>
</feature>
<evidence type="ECO:0000313" key="9">
    <source>
        <dbReference type="Proteomes" id="UP000652761"/>
    </source>
</evidence>
<evidence type="ECO:0000256" key="2">
    <source>
        <dbReference type="ARBA" id="ARBA00006213"/>
    </source>
</evidence>
<comment type="caution">
    <text evidence="8">The sequence shown here is derived from an EMBL/GenBank/DDBJ whole genome shotgun (WGS) entry which is preliminary data.</text>
</comment>
<comment type="similarity">
    <text evidence="2 7">Belongs to the purine permeases (TC 2.A.7.14) family.</text>
</comment>
<proteinExistence type="inferred from homology"/>
<keyword evidence="4 7" id="KW-0812">Transmembrane</keyword>
<feature type="transmembrane region" description="Helical" evidence="7">
    <location>
        <begin position="278"/>
        <end position="300"/>
    </location>
</feature>
<feature type="transmembrane region" description="Helical" evidence="7">
    <location>
        <begin position="168"/>
        <end position="188"/>
    </location>
</feature>
<evidence type="ECO:0000313" key="8">
    <source>
        <dbReference type="EMBL" id="MQM20625.1"/>
    </source>
</evidence>
<dbReference type="SMR" id="A0A843XNR1"/>
<dbReference type="PANTHER" id="PTHR31376:SF105">
    <property type="entry name" value="PURINE PERMEASE-RELATED"/>
    <property type="match status" value="1"/>
</dbReference>
<accession>A0A843XNR1</accession>
<evidence type="ECO:0000256" key="1">
    <source>
        <dbReference type="ARBA" id="ARBA00004141"/>
    </source>
</evidence>
<dbReference type="InterPro" id="IPR037185">
    <property type="entry name" value="EmrE-like"/>
</dbReference>
<keyword evidence="9" id="KW-1185">Reference proteome</keyword>
<dbReference type="EMBL" id="NMUH01010008">
    <property type="protein sequence ID" value="MQM20625.1"/>
    <property type="molecule type" value="Genomic_DNA"/>
</dbReference>
<feature type="transmembrane region" description="Helical" evidence="7">
    <location>
        <begin position="33"/>
        <end position="53"/>
    </location>
</feature>
<comment type="subcellular location">
    <subcellularLocation>
        <location evidence="1 7">Membrane</location>
        <topology evidence="1 7">Multi-pass membrane protein</topology>
    </subcellularLocation>
</comment>
<keyword evidence="5 7" id="KW-1133">Transmembrane helix</keyword>
<dbReference type="OrthoDB" id="1865379at2759"/>
<gene>
    <name evidence="8" type="ORF">Taro_053649</name>
</gene>